<evidence type="ECO:0000256" key="11">
    <source>
        <dbReference type="SAM" id="MobiDB-lite"/>
    </source>
</evidence>
<accession>A7RYQ5</accession>
<dbReference type="SUPFAM" id="SSF52058">
    <property type="entry name" value="L domain-like"/>
    <property type="match status" value="1"/>
</dbReference>
<dbReference type="AlphaFoldDB" id="A7RYQ5"/>
<evidence type="ECO:0000313" key="16">
    <source>
        <dbReference type="Proteomes" id="UP000001593"/>
    </source>
</evidence>
<feature type="transmembrane region" description="Helical" evidence="12">
    <location>
        <begin position="485"/>
        <end position="509"/>
    </location>
</feature>
<dbReference type="SMART" id="SM01381">
    <property type="entry name" value="7TM_GPCR_Srsx"/>
    <property type="match status" value="1"/>
</dbReference>
<feature type="transmembrane region" description="Helical" evidence="12">
    <location>
        <begin position="355"/>
        <end position="376"/>
    </location>
</feature>
<keyword evidence="7" id="KW-0297">G-protein coupled receptor</keyword>
<name>A7RYQ5_NEMVE</name>
<evidence type="ECO:0000256" key="4">
    <source>
        <dbReference type="ARBA" id="ARBA00022692"/>
    </source>
</evidence>
<dbReference type="InterPro" id="IPR017452">
    <property type="entry name" value="GPCR_Rhodpsn_7TM"/>
</dbReference>
<keyword evidence="2" id="KW-1003">Cell membrane</keyword>
<feature type="transmembrane region" description="Helical" evidence="12">
    <location>
        <begin position="529"/>
        <end position="549"/>
    </location>
</feature>
<organism evidence="15 16">
    <name type="scientific">Nematostella vectensis</name>
    <name type="common">Starlet sea anemone</name>
    <dbReference type="NCBI Taxonomy" id="45351"/>
    <lineage>
        <taxon>Eukaryota</taxon>
        <taxon>Metazoa</taxon>
        <taxon>Cnidaria</taxon>
        <taxon>Anthozoa</taxon>
        <taxon>Hexacorallia</taxon>
        <taxon>Actiniaria</taxon>
        <taxon>Edwardsiidae</taxon>
        <taxon>Nematostella</taxon>
    </lineage>
</organism>
<dbReference type="Pfam" id="PF00001">
    <property type="entry name" value="7tm_1"/>
    <property type="match status" value="1"/>
</dbReference>
<evidence type="ECO:0000256" key="6">
    <source>
        <dbReference type="ARBA" id="ARBA00022989"/>
    </source>
</evidence>
<keyword evidence="8 12" id="KW-0472">Membrane</keyword>
<protein>
    <recommendedName>
        <fullName evidence="14">G-protein coupled receptors family 1 profile domain-containing protein</fullName>
    </recommendedName>
</protein>
<keyword evidence="16" id="KW-1185">Reference proteome</keyword>
<evidence type="ECO:0000256" key="7">
    <source>
        <dbReference type="ARBA" id="ARBA00023040"/>
    </source>
</evidence>
<gene>
    <name evidence="15" type="ORF">NEMVEDRAFT_v1g204109</name>
</gene>
<dbReference type="OMA" id="HEFAFRR"/>
<feature type="transmembrane region" description="Helical" evidence="12">
    <location>
        <begin position="441"/>
        <end position="464"/>
    </location>
</feature>
<evidence type="ECO:0000256" key="13">
    <source>
        <dbReference type="SAM" id="SignalP"/>
    </source>
</evidence>
<dbReference type="InterPro" id="IPR000276">
    <property type="entry name" value="GPCR_Rhodpsn"/>
</dbReference>
<dbReference type="SUPFAM" id="SSF81321">
    <property type="entry name" value="Family A G protein-coupled receptor-like"/>
    <property type="match status" value="1"/>
</dbReference>
<dbReference type="HOGENOM" id="CLU_026048_0_0_1"/>
<evidence type="ECO:0000256" key="5">
    <source>
        <dbReference type="ARBA" id="ARBA00022737"/>
    </source>
</evidence>
<dbReference type="GO" id="GO:0007189">
    <property type="term" value="P:adenylate cyclase-activating G protein-coupled receptor signaling pathway"/>
    <property type="evidence" value="ECO:0000318"/>
    <property type="project" value="GO_Central"/>
</dbReference>
<dbReference type="GO" id="GO:0009755">
    <property type="term" value="P:hormone-mediated signaling pathway"/>
    <property type="evidence" value="ECO:0000318"/>
    <property type="project" value="GO_Central"/>
</dbReference>
<evidence type="ECO:0000256" key="12">
    <source>
        <dbReference type="SAM" id="Phobius"/>
    </source>
</evidence>
<feature type="transmembrane region" description="Helical" evidence="12">
    <location>
        <begin position="316"/>
        <end position="335"/>
    </location>
</feature>
<dbReference type="Proteomes" id="UP000001593">
    <property type="component" value="Unassembled WGS sequence"/>
</dbReference>
<evidence type="ECO:0000256" key="3">
    <source>
        <dbReference type="ARBA" id="ARBA00022614"/>
    </source>
</evidence>
<proteinExistence type="predicted"/>
<feature type="compositionally biased region" description="Basic and acidic residues" evidence="11">
    <location>
        <begin position="195"/>
        <end position="210"/>
    </location>
</feature>
<evidence type="ECO:0000256" key="10">
    <source>
        <dbReference type="ARBA" id="ARBA00023224"/>
    </source>
</evidence>
<dbReference type="PANTHER" id="PTHR24372:SF77">
    <property type="entry name" value="G-PROTEIN COUPLED RECEPTORS FAMILY 1 PROFILE DOMAIN-CONTAINING PROTEIN"/>
    <property type="match status" value="1"/>
</dbReference>
<feature type="chain" id="PRO_5002711637" description="G-protein coupled receptors family 1 profile domain-containing protein" evidence="13">
    <location>
        <begin position="20"/>
        <end position="636"/>
    </location>
</feature>
<evidence type="ECO:0000259" key="14">
    <source>
        <dbReference type="PROSITE" id="PS50262"/>
    </source>
</evidence>
<keyword evidence="3" id="KW-0433">Leucine-rich repeat</keyword>
<dbReference type="EMBL" id="DS469554">
    <property type="protein sequence ID" value="EDO43405.1"/>
    <property type="molecule type" value="Genomic_DNA"/>
</dbReference>
<keyword evidence="13" id="KW-0732">Signal</keyword>
<keyword evidence="4 12" id="KW-0812">Transmembrane</keyword>
<dbReference type="OrthoDB" id="1394818at2759"/>
<dbReference type="PANTHER" id="PTHR24372">
    <property type="entry name" value="GLYCOPROTEIN HORMONE RECEPTOR"/>
    <property type="match status" value="1"/>
</dbReference>
<dbReference type="InParanoid" id="A7RYQ5"/>
<keyword evidence="6 12" id="KW-1133">Transmembrane helix</keyword>
<dbReference type="KEGG" id="nve:5515296"/>
<evidence type="ECO:0000256" key="2">
    <source>
        <dbReference type="ARBA" id="ARBA00022475"/>
    </source>
</evidence>
<evidence type="ECO:0000256" key="8">
    <source>
        <dbReference type="ARBA" id="ARBA00023136"/>
    </source>
</evidence>
<keyword evidence="5" id="KW-0677">Repeat</keyword>
<dbReference type="GO" id="GO:0008528">
    <property type="term" value="F:G protein-coupled peptide receptor activity"/>
    <property type="evidence" value="ECO:0000318"/>
    <property type="project" value="GO_Central"/>
</dbReference>
<sequence length="636" mass="70652">MDWIIVLLFLFRASTQTQARGNCSLHPCPGDCVCCSDGKVKCNVSSALISPFLLPSNTKSLTLVGHDVSRIGPQVFSGLMQLESLNLSFIGMKEWTVQPPALMSLRLLDLSGNHKFMLKPALLQLLPSLVKIRGATWSEQCTDCTLTKPDPIIMLPSSSYNLVNATRSPIDKFTNTTRSPIDKFTNTTRSPIDDLAKTTRPSIDHSENISKRNHSISSVAPTEDEWEGWVEATLAPCEGTPNIAFQFASIGFKSHCQDNEEVCAMTCELINNYENGIVRKLFLTLYPLGVLGMLINSIVIATIITSKKLRKNVSMILFANMSACDIMLGIYSILAAKHEFAFRRKGKAPYDACKAATALFTIGEMVSVTTAVLMTVEKYLAILYCMEPDKRMRRKHVAGTLCAAYVTSLLYSLSIVYSDMGYSMTLHCSFPVNAEDQTKQFILVNTLLIWLYLTTIPLYVRIAVFVSRSGAQAGIKRDAALAKNLAVLIGINLIFFIAPMSLIIVNILLNKGHTVIHTNLPTLHYIVYAWLPYVCLAVNSVINPFIYVLRRRQFRREFIACACVDLRLTTHIQRAFSFISLSTRRTSTATPTSPRGEVYNMSQHPEPKRMRINSQIVAGAPPSNAVVLCKFSDKSL</sequence>
<feature type="transmembrane region" description="Helical" evidence="12">
    <location>
        <begin position="397"/>
        <end position="417"/>
    </location>
</feature>
<reference evidence="15 16" key="1">
    <citation type="journal article" date="2007" name="Science">
        <title>Sea anemone genome reveals ancestral eumetazoan gene repertoire and genomic organization.</title>
        <authorList>
            <person name="Putnam N.H."/>
            <person name="Srivastava M."/>
            <person name="Hellsten U."/>
            <person name="Dirks B."/>
            <person name="Chapman J."/>
            <person name="Salamov A."/>
            <person name="Terry A."/>
            <person name="Shapiro H."/>
            <person name="Lindquist E."/>
            <person name="Kapitonov V.V."/>
            <person name="Jurka J."/>
            <person name="Genikhovich G."/>
            <person name="Grigoriev I.V."/>
            <person name="Lucas S.M."/>
            <person name="Steele R.E."/>
            <person name="Finnerty J.R."/>
            <person name="Technau U."/>
            <person name="Martindale M.Q."/>
            <person name="Rokhsar D.S."/>
        </authorList>
    </citation>
    <scope>NUCLEOTIDE SEQUENCE [LARGE SCALE GENOMIC DNA]</scope>
    <source>
        <strain evidence="16">CH2 X CH6</strain>
    </source>
</reference>
<feature type="domain" description="G-protein coupled receptors family 1 profile" evidence="14">
    <location>
        <begin position="295"/>
        <end position="547"/>
    </location>
</feature>
<feature type="signal peptide" evidence="13">
    <location>
        <begin position="1"/>
        <end position="19"/>
    </location>
</feature>
<evidence type="ECO:0000256" key="1">
    <source>
        <dbReference type="ARBA" id="ARBA00004651"/>
    </source>
</evidence>
<dbReference type="Gene3D" id="3.80.10.10">
    <property type="entry name" value="Ribonuclease Inhibitor"/>
    <property type="match status" value="1"/>
</dbReference>
<feature type="region of interest" description="Disordered" evidence="11">
    <location>
        <begin position="195"/>
        <end position="218"/>
    </location>
</feature>
<dbReference type="PRINTS" id="PR00237">
    <property type="entry name" value="GPCRRHODOPSN"/>
</dbReference>
<dbReference type="GO" id="GO:0005886">
    <property type="term" value="C:plasma membrane"/>
    <property type="evidence" value="ECO:0000318"/>
    <property type="project" value="GO_Central"/>
</dbReference>
<dbReference type="InterPro" id="IPR032675">
    <property type="entry name" value="LRR_dom_sf"/>
</dbReference>
<dbReference type="PROSITE" id="PS50262">
    <property type="entry name" value="G_PROTEIN_RECEP_F1_2"/>
    <property type="match status" value="1"/>
</dbReference>
<dbReference type="PhylomeDB" id="A7RYQ5"/>
<dbReference type="Gene3D" id="1.20.1070.10">
    <property type="entry name" value="Rhodopsin 7-helix transmembrane proteins"/>
    <property type="match status" value="1"/>
</dbReference>
<keyword evidence="10" id="KW-0807">Transducer</keyword>
<keyword evidence="9" id="KW-0675">Receptor</keyword>
<dbReference type="FunFam" id="1.20.1070.10:FF:000578">
    <property type="entry name" value="Predicted protein"/>
    <property type="match status" value="1"/>
</dbReference>
<evidence type="ECO:0000313" key="15">
    <source>
        <dbReference type="EMBL" id="EDO43405.1"/>
    </source>
</evidence>
<feature type="transmembrane region" description="Helical" evidence="12">
    <location>
        <begin position="281"/>
        <end position="304"/>
    </location>
</feature>
<evidence type="ECO:0000256" key="9">
    <source>
        <dbReference type="ARBA" id="ARBA00023170"/>
    </source>
</evidence>
<comment type="subcellular location">
    <subcellularLocation>
        <location evidence="1">Cell membrane</location>
        <topology evidence="1">Multi-pass membrane protein</topology>
    </subcellularLocation>
</comment>
<dbReference type="eggNOG" id="KOG2087">
    <property type="taxonomic scope" value="Eukaryota"/>
</dbReference>